<sequence length="406" mass="42599">MPAQRPYDLVLFGATGFTGGLTAEYLARSAPADCRWALAGRDRGRLEAVRRRLAAIDPRCGDLPLLTVDASDRTALREIAGSTRVVISTVGPYLTYGEPLVAACADAGTDYVDLTGEPEFVDRMYLLHHRRAVETGARLVHACGFDSVPHDLGALFTVQALRGEDAVPGGGAPVAVRGFVRVGGIFSGGTFATALTVLSRPAAAARAARERRAAEPPTRGRRLRTVSGLPRRSRAARAWIVPLPTIDPVIVGRSAAADPGYGRDFSYGHFAAVRRLPVALGGTAGFALLAAAAQLPVLRRALSSLWKPGQGPDEARRAKGWFTVRFLGESGGRQVYTEVSGGDPGYGETAKMLGESALCLAFDDLPATSGQLTTATAMGQALITRLTAAGLRFTVLAGPPASAPGR</sequence>
<dbReference type="PANTHER" id="PTHR12286">
    <property type="entry name" value="SACCHAROPINE DEHYDROGENASE-LIKE OXIDOREDUCTASE"/>
    <property type="match status" value="1"/>
</dbReference>
<dbReference type="Gene3D" id="3.40.50.720">
    <property type="entry name" value="NAD(P)-binding Rossmann-like Domain"/>
    <property type="match status" value="1"/>
</dbReference>
<evidence type="ECO:0000259" key="1">
    <source>
        <dbReference type="Pfam" id="PF03435"/>
    </source>
</evidence>
<name>A0AAU8K630_9ACTN</name>
<dbReference type="InterPro" id="IPR036291">
    <property type="entry name" value="NAD(P)-bd_dom_sf"/>
</dbReference>
<dbReference type="SUPFAM" id="SSF51735">
    <property type="entry name" value="NAD(P)-binding Rossmann-fold domains"/>
    <property type="match status" value="1"/>
</dbReference>
<dbReference type="Pfam" id="PF03435">
    <property type="entry name" value="Sacchrp_dh_NADP"/>
    <property type="match status" value="1"/>
</dbReference>
<dbReference type="InterPro" id="IPR051276">
    <property type="entry name" value="Saccharopine_DH-like_oxidrdct"/>
</dbReference>
<dbReference type="GO" id="GO:0009247">
    <property type="term" value="P:glycolipid biosynthetic process"/>
    <property type="evidence" value="ECO:0007669"/>
    <property type="project" value="TreeGrafter"/>
</dbReference>
<dbReference type="PANTHER" id="PTHR12286:SF5">
    <property type="entry name" value="SACCHAROPINE DEHYDROGENASE-LIKE OXIDOREDUCTASE"/>
    <property type="match status" value="1"/>
</dbReference>
<reference evidence="2" key="1">
    <citation type="submission" date="2024-06" db="EMBL/GenBank/DDBJ databases">
        <title>The genome sequences of Kitasatospora sp. strain HUAS MG31.</title>
        <authorList>
            <person name="Mo P."/>
        </authorList>
    </citation>
    <scope>NUCLEOTIDE SEQUENCE</scope>
    <source>
        <strain evidence="2">HUAS MG31</strain>
    </source>
</reference>
<evidence type="ECO:0000313" key="2">
    <source>
        <dbReference type="EMBL" id="XCM82799.1"/>
    </source>
</evidence>
<dbReference type="RefSeq" id="WP_354643734.1">
    <property type="nucleotide sequence ID" value="NZ_CP159872.1"/>
</dbReference>
<feature type="domain" description="Saccharopine dehydrogenase NADP binding" evidence="1">
    <location>
        <begin position="10"/>
        <end position="134"/>
    </location>
</feature>
<dbReference type="AlphaFoldDB" id="A0AAU8K630"/>
<dbReference type="EMBL" id="CP159872">
    <property type="protein sequence ID" value="XCM82799.1"/>
    <property type="molecule type" value="Genomic_DNA"/>
</dbReference>
<accession>A0AAU8K630</accession>
<dbReference type="KEGG" id="kcm:ABWK59_29750"/>
<organism evidence="2">
    <name type="scientific">Kitasatospora camelliae</name>
    <dbReference type="NCBI Taxonomy" id="3156397"/>
    <lineage>
        <taxon>Bacteria</taxon>
        <taxon>Bacillati</taxon>
        <taxon>Actinomycetota</taxon>
        <taxon>Actinomycetes</taxon>
        <taxon>Kitasatosporales</taxon>
        <taxon>Streptomycetaceae</taxon>
        <taxon>Kitasatospora</taxon>
    </lineage>
</organism>
<dbReference type="GO" id="GO:0005886">
    <property type="term" value="C:plasma membrane"/>
    <property type="evidence" value="ECO:0007669"/>
    <property type="project" value="TreeGrafter"/>
</dbReference>
<proteinExistence type="predicted"/>
<protein>
    <submittedName>
        <fullName evidence="2">Saccharopine dehydrogenase NADP-binding domain-containing protein</fullName>
    </submittedName>
</protein>
<gene>
    <name evidence="2" type="ORF">ABWK59_29750</name>
</gene>
<dbReference type="InterPro" id="IPR005097">
    <property type="entry name" value="Sacchrp_dh_NADP-bd"/>
</dbReference>